<reference evidence="2 3" key="3">
    <citation type="submission" date="2019-03" db="EMBL/GenBank/DDBJ databases">
        <title>Genomic Encyclopedia of Type Strains, Phase IV (KMG-IV): sequencing the most valuable type-strain genomes for metagenomic binning, comparative biology and taxonomic classification.</title>
        <authorList>
            <person name="Goeker M."/>
        </authorList>
    </citation>
    <scope>NUCLEOTIDE SEQUENCE [LARGE SCALE GENOMIC DNA]</scope>
    <source>
        <strain evidence="2 3">DSM 103236</strain>
    </source>
</reference>
<dbReference type="Gene3D" id="3.90.550.10">
    <property type="entry name" value="Spore Coat Polysaccharide Biosynthesis Protein SpsA, Chain A"/>
    <property type="match status" value="1"/>
</dbReference>
<name>A0A4R2HL96_9SPHI</name>
<dbReference type="EMBL" id="BMJO01000001">
    <property type="protein sequence ID" value="GGE44421.1"/>
    <property type="molecule type" value="Genomic_DNA"/>
</dbReference>
<reference evidence="1" key="1">
    <citation type="journal article" date="2014" name="Int. J. Syst. Evol. Microbiol.">
        <title>Complete genome of a new Firmicutes species belonging to the dominant human colonic microbiota ('Ruminococcus bicirculans') reveals two chromosomes and a selective capacity to utilize plant glucans.</title>
        <authorList>
            <consortium name="NISC Comparative Sequencing Program"/>
            <person name="Wegmann U."/>
            <person name="Louis P."/>
            <person name="Goesmann A."/>
            <person name="Henrissat B."/>
            <person name="Duncan S.H."/>
            <person name="Flint H.J."/>
        </authorList>
    </citation>
    <scope>NUCLEOTIDE SEQUENCE</scope>
    <source>
        <strain evidence="1">CGMCC 1.15644</strain>
    </source>
</reference>
<reference evidence="1" key="4">
    <citation type="submission" date="2024-05" db="EMBL/GenBank/DDBJ databases">
        <authorList>
            <person name="Sun Q."/>
            <person name="Zhou Y."/>
        </authorList>
    </citation>
    <scope>NUCLEOTIDE SEQUENCE</scope>
    <source>
        <strain evidence="1">CGMCC 1.15644</strain>
    </source>
</reference>
<evidence type="ECO:0000313" key="4">
    <source>
        <dbReference type="Proteomes" id="UP000622648"/>
    </source>
</evidence>
<gene>
    <name evidence="2" type="ORF">EV200_101227</name>
    <name evidence="1" type="ORF">GCM10011413_08180</name>
</gene>
<evidence type="ECO:0000313" key="2">
    <source>
        <dbReference type="EMBL" id="TCO30788.1"/>
    </source>
</evidence>
<dbReference type="Proteomes" id="UP000622648">
    <property type="component" value="Unassembled WGS sequence"/>
</dbReference>
<proteinExistence type="predicted"/>
<sequence length="318" mass="36999">MINQVTLQINISPGDINYAGLTIPALVANHSDIKKRLLIVDCCRPQKTKLVDPDLKFPIHNFEKNVEKIIEISKKLLKDNIVTEVHYLYHDSPLFKVVSKKYLNNLYDCTHAAGGTANMSYWVGIELCNSKYVLHYDGDIILYQKSDYSWVEEALSLMLKEENVIIAVPRLAPPPNEIDYPSYQEGREITSFEKFWINDWFSTRHFLLDKEKLNSFLPLVIGKVKVELLLRKYLRRAFPIDPEMLLFKSLGRRGCKRLILKNKNAWITHPADKPENFLRNVKKIISEVKQGNFPLEQMGYENINLDAWINFIENKESD</sequence>
<dbReference type="RefSeq" id="WP_132528976.1">
    <property type="nucleotide sequence ID" value="NZ_BMJO01000001.1"/>
</dbReference>
<dbReference type="OrthoDB" id="8289813at2"/>
<dbReference type="InterPro" id="IPR029044">
    <property type="entry name" value="Nucleotide-diphossugar_trans"/>
</dbReference>
<dbReference type="Proteomes" id="UP000295684">
    <property type="component" value="Unassembled WGS sequence"/>
</dbReference>
<accession>A0A4R2HL96</accession>
<comment type="caution">
    <text evidence="2">The sequence shown here is derived from an EMBL/GenBank/DDBJ whole genome shotgun (WGS) entry which is preliminary data.</text>
</comment>
<dbReference type="EMBL" id="SLWO01000001">
    <property type="protein sequence ID" value="TCO30788.1"/>
    <property type="molecule type" value="Genomic_DNA"/>
</dbReference>
<reference evidence="4" key="2">
    <citation type="journal article" date="2019" name="Int. J. Syst. Evol. Microbiol.">
        <title>The Global Catalogue of Microorganisms (GCM) 10K type strain sequencing project: providing services to taxonomists for standard genome sequencing and annotation.</title>
        <authorList>
            <consortium name="The Broad Institute Genomics Platform"/>
            <consortium name="The Broad Institute Genome Sequencing Center for Infectious Disease"/>
            <person name="Wu L."/>
            <person name="Ma J."/>
        </authorList>
    </citation>
    <scope>NUCLEOTIDE SEQUENCE [LARGE SCALE GENOMIC DNA]</scope>
    <source>
        <strain evidence="4">CGMCC 1.15644</strain>
    </source>
</reference>
<keyword evidence="4" id="KW-1185">Reference proteome</keyword>
<dbReference type="AlphaFoldDB" id="A0A4R2HL96"/>
<evidence type="ECO:0000313" key="1">
    <source>
        <dbReference type="EMBL" id="GGE44421.1"/>
    </source>
</evidence>
<evidence type="ECO:0000313" key="3">
    <source>
        <dbReference type="Proteomes" id="UP000295684"/>
    </source>
</evidence>
<protein>
    <recommendedName>
        <fullName evidence="5">Glycosyl transferase family 2</fullName>
    </recommendedName>
</protein>
<organism evidence="2 3">
    <name type="scientific">Pedobacter psychrotolerans</name>
    <dbReference type="NCBI Taxonomy" id="1843235"/>
    <lineage>
        <taxon>Bacteria</taxon>
        <taxon>Pseudomonadati</taxon>
        <taxon>Bacteroidota</taxon>
        <taxon>Sphingobacteriia</taxon>
        <taxon>Sphingobacteriales</taxon>
        <taxon>Sphingobacteriaceae</taxon>
        <taxon>Pedobacter</taxon>
    </lineage>
</organism>
<evidence type="ECO:0008006" key="5">
    <source>
        <dbReference type="Google" id="ProtNLM"/>
    </source>
</evidence>